<dbReference type="EMBL" id="FOKU01000007">
    <property type="protein sequence ID" value="SFC20644.1"/>
    <property type="molecule type" value="Genomic_DNA"/>
</dbReference>
<dbReference type="AlphaFoldDB" id="A0A1M6V4V8"/>
<evidence type="ECO:0000313" key="5">
    <source>
        <dbReference type="Proteomes" id="UP000198940"/>
    </source>
</evidence>
<reference evidence="3 4" key="1">
    <citation type="submission" date="2016-11" db="EMBL/GenBank/DDBJ databases">
        <authorList>
            <person name="Varghese N."/>
            <person name="Submissions S."/>
        </authorList>
    </citation>
    <scope>NUCLEOTIDE SEQUENCE [LARGE SCALE GENOMIC DNA]</scope>
    <source>
        <strain evidence="3 4">CGMCC 1.12174</strain>
        <strain evidence="2 5">DSM 26351</strain>
    </source>
</reference>
<evidence type="ECO:0008006" key="6">
    <source>
        <dbReference type="Google" id="ProtNLM"/>
    </source>
</evidence>
<evidence type="ECO:0000313" key="2">
    <source>
        <dbReference type="EMBL" id="SFC20644.1"/>
    </source>
</evidence>
<evidence type="ECO:0000256" key="1">
    <source>
        <dbReference type="SAM" id="Phobius"/>
    </source>
</evidence>
<organism evidence="3 4">
    <name type="scientific">Flagellimonas taeanensis</name>
    <dbReference type="NCBI Taxonomy" id="1005926"/>
    <lineage>
        <taxon>Bacteria</taxon>
        <taxon>Pseudomonadati</taxon>
        <taxon>Bacteroidota</taxon>
        <taxon>Flavobacteriia</taxon>
        <taxon>Flavobacteriales</taxon>
        <taxon>Flavobacteriaceae</taxon>
        <taxon>Flagellimonas</taxon>
    </lineage>
</organism>
<comment type="caution">
    <text evidence="3">The sequence shown here is derived from an EMBL/GenBank/DDBJ whole genome shotgun (WGS) entry which is preliminary data.</text>
</comment>
<gene>
    <name evidence="2" type="ORF">SAMN04487891_107112</name>
    <name evidence="3" type="ORF">SAMN05216293_1894</name>
</gene>
<keyword evidence="1" id="KW-0472">Membrane</keyword>
<keyword evidence="5" id="KW-1185">Reference proteome</keyword>
<dbReference type="Proteomes" id="UP000198940">
    <property type="component" value="Unassembled WGS sequence"/>
</dbReference>
<feature type="transmembrane region" description="Helical" evidence="1">
    <location>
        <begin position="187"/>
        <end position="208"/>
    </location>
</feature>
<evidence type="ECO:0000313" key="3">
    <source>
        <dbReference type="EMBL" id="SHK76411.1"/>
    </source>
</evidence>
<keyword evidence="1" id="KW-0812">Transmembrane</keyword>
<dbReference type="OrthoDB" id="1438991at2"/>
<keyword evidence="1" id="KW-1133">Transmembrane helix</keyword>
<evidence type="ECO:0000313" key="4">
    <source>
        <dbReference type="Proteomes" id="UP000184031"/>
    </source>
</evidence>
<dbReference type="Proteomes" id="UP000184031">
    <property type="component" value="Unassembled WGS sequence"/>
</dbReference>
<protein>
    <recommendedName>
        <fullName evidence="6">Four helix bundle sensory module for signal transduction</fullName>
    </recommendedName>
</protein>
<sequence>MFEPKIISGGTKKRRFRFALVLGTSFLLILAANLIDYKYLSNVRHNVNSVYNDRVVAQDYIYQLSNLFYQKQLSMGENGSSLHRNDQNDSIDRLLFHFSKTELTRSEAGFFFDLQKNHGELMSLETVLSNGPKGATMAIQQDIRRELQEIRKNLDDLESVQFTEGGQMTQNSNRSLGMNAFLSKMELAFLIVNGVVLLYMVLLGTNLMRKVN</sequence>
<name>A0A1M6V4V8_9FLAO</name>
<dbReference type="EMBL" id="FRAT01000004">
    <property type="protein sequence ID" value="SHK76411.1"/>
    <property type="molecule type" value="Genomic_DNA"/>
</dbReference>
<dbReference type="STRING" id="1055723.SAMN05216293_1894"/>
<accession>A0A1M6V4V8</accession>
<dbReference type="RefSeq" id="WP_072879159.1">
    <property type="nucleotide sequence ID" value="NZ_FOKU01000007.1"/>
</dbReference>
<proteinExistence type="predicted"/>